<dbReference type="OrthoDB" id="5191634at2"/>
<sequence>MAQSEKGRPERRHDRDDRDDRPAPYGVDPAFAEAGETGRAGHAAVGRPVSELLADDAGPSSPFGATNLPMPPQDVDYELPDDEPPQIDPVRDF</sequence>
<feature type="compositionally biased region" description="Basic and acidic residues" evidence="1">
    <location>
        <begin position="1"/>
        <end position="22"/>
    </location>
</feature>
<evidence type="ECO:0000313" key="2">
    <source>
        <dbReference type="EMBL" id="BCJ31451.1"/>
    </source>
</evidence>
<name>A0A810LB06_9ACTN</name>
<dbReference type="RefSeq" id="WP_030444256.1">
    <property type="nucleotide sequence ID" value="NZ_AP023354.1"/>
</dbReference>
<feature type="region of interest" description="Disordered" evidence="1">
    <location>
        <begin position="1"/>
        <end position="93"/>
    </location>
</feature>
<feature type="compositionally biased region" description="Acidic residues" evidence="1">
    <location>
        <begin position="75"/>
        <end position="85"/>
    </location>
</feature>
<proteinExistence type="predicted"/>
<dbReference type="Proteomes" id="UP000680750">
    <property type="component" value="Chromosome"/>
</dbReference>
<accession>A0A810LB06</accession>
<gene>
    <name evidence="2" type="ORF">Asera_55590</name>
</gene>
<evidence type="ECO:0000313" key="3">
    <source>
        <dbReference type="Proteomes" id="UP000680750"/>
    </source>
</evidence>
<dbReference type="EMBL" id="AP023354">
    <property type="protein sequence ID" value="BCJ31451.1"/>
    <property type="molecule type" value="Genomic_DNA"/>
</dbReference>
<dbReference type="AlphaFoldDB" id="A0A810LB06"/>
<dbReference type="KEGG" id="aser:Asera_55590"/>
<reference evidence="2" key="1">
    <citation type="submission" date="2020-08" db="EMBL/GenBank/DDBJ databases">
        <title>Whole genome shotgun sequence of Actinocatenispora sera NBRC 101916.</title>
        <authorList>
            <person name="Komaki H."/>
            <person name="Tamura T."/>
        </authorList>
    </citation>
    <scope>NUCLEOTIDE SEQUENCE</scope>
    <source>
        <strain evidence="2">NBRC 101916</strain>
    </source>
</reference>
<keyword evidence="3" id="KW-1185">Reference proteome</keyword>
<organism evidence="2 3">
    <name type="scientific">Actinocatenispora sera</name>
    <dbReference type="NCBI Taxonomy" id="390989"/>
    <lineage>
        <taxon>Bacteria</taxon>
        <taxon>Bacillati</taxon>
        <taxon>Actinomycetota</taxon>
        <taxon>Actinomycetes</taxon>
        <taxon>Micromonosporales</taxon>
        <taxon>Micromonosporaceae</taxon>
        <taxon>Actinocatenispora</taxon>
    </lineage>
</organism>
<protein>
    <submittedName>
        <fullName evidence="2">Uncharacterized protein</fullName>
    </submittedName>
</protein>
<evidence type="ECO:0000256" key="1">
    <source>
        <dbReference type="SAM" id="MobiDB-lite"/>
    </source>
</evidence>